<gene>
    <name evidence="5" type="primary">rpl32a</name>
    <name evidence="4" type="ORF">SJAG_01580</name>
</gene>
<dbReference type="HOGENOM" id="CLU_1797585_0_0_1"/>
<evidence type="ECO:0000256" key="1">
    <source>
        <dbReference type="ARBA" id="ARBA00008431"/>
    </source>
</evidence>
<dbReference type="Pfam" id="PF01655">
    <property type="entry name" value="Ribosomal_L32e"/>
    <property type="match status" value="1"/>
</dbReference>
<dbReference type="AlphaFoldDB" id="B6JYB9"/>
<dbReference type="RefSeq" id="XP_002172830.2">
    <property type="nucleotide sequence ID" value="XM_002172794.2"/>
</dbReference>
<dbReference type="InterPro" id="IPR036351">
    <property type="entry name" value="Ribosomal_eL32_sf"/>
</dbReference>
<dbReference type="PANTHER" id="PTHR23413:SF1">
    <property type="entry name" value="RIBOSOMAL PROTEIN L32"/>
    <property type="match status" value="1"/>
</dbReference>
<dbReference type="SUPFAM" id="SSF52042">
    <property type="entry name" value="Ribosomal protein L32e"/>
    <property type="match status" value="1"/>
</dbReference>
<keyword evidence="6" id="KW-1185">Reference proteome</keyword>
<evidence type="ECO:0000256" key="3">
    <source>
        <dbReference type="ARBA" id="ARBA00023274"/>
    </source>
</evidence>
<keyword evidence="3" id="KW-0687">Ribonucleoprotein</keyword>
<protein>
    <submittedName>
        <fullName evidence="4">60S ribosomal protein L32</fullName>
    </submittedName>
</protein>
<accession>B6JYB9</accession>
<organism evidence="4 6">
    <name type="scientific">Schizosaccharomyces japonicus (strain yFS275 / FY16936)</name>
    <name type="common">Fission yeast</name>
    <dbReference type="NCBI Taxonomy" id="402676"/>
    <lineage>
        <taxon>Eukaryota</taxon>
        <taxon>Fungi</taxon>
        <taxon>Dikarya</taxon>
        <taxon>Ascomycota</taxon>
        <taxon>Taphrinomycotina</taxon>
        <taxon>Schizosaccharomycetes</taxon>
        <taxon>Schizosaccharomycetales</taxon>
        <taxon>Schizosaccharomycetaceae</taxon>
        <taxon>Schizosaccharomyces</taxon>
    </lineage>
</organism>
<dbReference type="VEuPathDB" id="FungiDB:SJAG_01580"/>
<dbReference type="GO" id="GO:0003735">
    <property type="term" value="F:structural constituent of ribosome"/>
    <property type="evidence" value="ECO:0007669"/>
    <property type="project" value="InterPro"/>
</dbReference>
<dbReference type="Proteomes" id="UP000001744">
    <property type="component" value="Unassembled WGS sequence"/>
</dbReference>
<proteinExistence type="inferred from homology"/>
<keyword evidence="2 4" id="KW-0689">Ribosomal protein</keyword>
<dbReference type="CDD" id="cd00513">
    <property type="entry name" value="Ribosomal_L32_L32e"/>
    <property type="match status" value="1"/>
</dbReference>
<reference evidence="4 6" key="1">
    <citation type="journal article" date="2011" name="Science">
        <title>Comparative functional genomics of the fission yeasts.</title>
        <authorList>
            <person name="Rhind N."/>
            <person name="Chen Z."/>
            <person name="Yassour M."/>
            <person name="Thompson D.A."/>
            <person name="Haas B.J."/>
            <person name="Habib N."/>
            <person name="Wapinski I."/>
            <person name="Roy S."/>
            <person name="Lin M.F."/>
            <person name="Heiman D.I."/>
            <person name="Young S.K."/>
            <person name="Furuya K."/>
            <person name="Guo Y."/>
            <person name="Pidoux A."/>
            <person name="Chen H.M."/>
            <person name="Robbertse B."/>
            <person name="Goldberg J.M."/>
            <person name="Aoki K."/>
            <person name="Bayne E.H."/>
            <person name="Berlin A.M."/>
            <person name="Desjardins C.A."/>
            <person name="Dobbs E."/>
            <person name="Dukaj L."/>
            <person name="Fan L."/>
            <person name="FitzGerald M.G."/>
            <person name="French C."/>
            <person name="Gujja S."/>
            <person name="Hansen K."/>
            <person name="Keifenheim D."/>
            <person name="Levin J.Z."/>
            <person name="Mosher R.A."/>
            <person name="Mueller C.A."/>
            <person name="Pfiffner J."/>
            <person name="Priest M."/>
            <person name="Russ C."/>
            <person name="Smialowska A."/>
            <person name="Swoboda P."/>
            <person name="Sykes S.M."/>
            <person name="Vaughn M."/>
            <person name="Vengrova S."/>
            <person name="Yoder R."/>
            <person name="Zeng Q."/>
            <person name="Allshire R."/>
            <person name="Baulcombe D."/>
            <person name="Birren B.W."/>
            <person name="Brown W."/>
            <person name="Ekwall K."/>
            <person name="Kellis M."/>
            <person name="Leatherwood J."/>
            <person name="Levin H."/>
            <person name="Margalit H."/>
            <person name="Martienssen R."/>
            <person name="Nieduszynski C.A."/>
            <person name="Spatafora J.W."/>
            <person name="Friedman N."/>
            <person name="Dalgaard J.Z."/>
            <person name="Baumann P."/>
            <person name="Niki H."/>
            <person name="Regev A."/>
            <person name="Nusbaum C."/>
        </authorList>
    </citation>
    <scope>NUCLEOTIDE SEQUENCE [LARGE SCALE GENOMIC DNA]</scope>
    <source>
        <strain evidence="6">yFS275 / FY16936</strain>
    </source>
</reference>
<dbReference type="EMBL" id="KE651168">
    <property type="protein sequence ID" value="EEB06537.2"/>
    <property type="molecule type" value="Genomic_DNA"/>
</dbReference>
<evidence type="ECO:0000256" key="2">
    <source>
        <dbReference type="ARBA" id="ARBA00022980"/>
    </source>
</evidence>
<dbReference type="JaponicusDB" id="SJAG_01580">
    <property type="gene designation" value="rpl32a"/>
</dbReference>
<evidence type="ECO:0000313" key="4">
    <source>
        <dbReference type="EMBL" id="EEB06537.2"/>
    </source>
</evidence>
<dbReference type="GO" id="GO:0006412">
    <property type="term" value="P:translation"/>
    <property type="evidence" value="ECO:0007669"/>
    <property type="project" value="InterPro"/>
</dbReference>
<dbReference type="PANTHER" id="PTHR23413">
    <property type="entry name" value="60S RIBOSOMAL PROTEIN L32 AND DNA-DIRECTED RNA POLYMERASE II, SUBUNIT N"/>
    <property type="match status" value="1"/>
</dbReference>
<dbReference type="GeneID" id="7048764"/>
<dbReference type="STRING" id="402676.B6JYB9"/>
<dbReference type="InterPro" id="IPR001515">
    <property type="entry name" value="Ribosomal_eL32"/>
</dbReference>
<evidence type="ECO:0000313" key="5">
    <source>
        <dbReference type="JaponicusDB" id="SJAG_01580"/>
    </source>
</evidence>
<name>B6JYB9_SCHJY</name>
<dbReference type="SMART" id="SM01393">
    <property type="entry name" value="Ribosomal_L32e"/>
    <property type="match status" value="1"/>
</dbReference>
<dbReference type="eggNOG" id="KOG0878">
    <property type="taxonomic scope" value="Eukaryota"/>
</dbReference>
<dbReference type="GO" id="GO:0022625">
    <property type="term" value="C:cytosolic large ribosomal subunit"/>
    <property type="evidence" value="ECO:0000318"/>
    <property type="project" value="GO_Central"/>
</dbReference>
<sequence>MAAVKIVKKHTTQFKRHQSDNFKRVSESWRKPKGIDGVVRRRFRGTIRMPKIGYGSNKKTKYCMPNGLKAFLVRNVADVELLLMQNRPSLPRLPPTCLLASVSRSLRRPVPWVLRSPTLVLRSALKSKCKHSHLFLFKKFQCTS</sequence>
<dbReference type="OrthoDB" id="10263222at2759"/>
<comment type="similarity">
    <text evidence="1">Belongs to the eukaryotic ribosomal protein eL32 family.</text>
</comment>
<evidence type="ECO:0000313" key="6">
    <source>
        <dbReference type="Proteomes" id="UP000001744"/>
    </source>
</evidence>